<dbReference type="EMBL" id="CP014209">
    <property type="protein sequence ID" value="ANC32028.1"/>
    <property type="molecule type" value="Genomic_DNA"/>
</dbReference>
<sequence length="243" mass="25712">MSPRIRSGILVGTVLGLSGVLFTVSAQLDDGEEDRHSEDLASVVADESDRVAQMNEQVTALDDEIDELSDAVAQDVPTRGADLRAREGVASGAWPVGGPGLTVALEDAPSSSLEIDGVRADDLVVHQQDLQHVINALWAGGAEAMTLQGQRVTSTSAFRCSGNILLLHGQVYSPPYVVEAIGDPDRLQAALDSSPGVAVYQQYVDWIGLGYDVARQDALEMPAYSGGQELEHAEVPEGTDVFS</sequence>
<dbReference type="Proteomes" id="UP000076794">
    <property type="component" value="Chromosome"/>
</dbReference>
<dbReference type="InterPro" id="IPR010273">
    <property type="entry name" value="DUF881"/>
</dbReference>
<dbReference type="GO" id="GO:0005886">
    <property type="term" value="C:plasma membrane"/>
    <property type="evidence" value="ECO:0007669"/>
    <property type="project" value="TreeGrafter"/>
</dbReference>
<name>A0A161I8H5_9MICO</name>
<feature type="coiled-coil region" evidence="2">
    <location>
        <begin position="44"/>
        <end position="71"/>
    </location>
</feature>
<evidence type="ECO:0000256" key="1">
    <source>
        <dbReference type="ARBA" id="ARBA00009108"/>
    </source>
</evidence>
<keyword evidence="2" id="KW-0175">Coiled coil</keyword>
<evidence type="ECO:0000313" key="3">
    <source>
        <dbReference type="EMBL" id="ANC32028.1"/>
    </source>
</evidence>
<proteinExistence type="inferred from homology"/>
<evidence type="ECO:0000313" key="4">
    <source>
        <dbReference type="Proteomes" id="UP000076794"/>
    </source>
</evidence>
<accession>A0A161I8H5</accession>
<dbReference type="Gene3D" id="3.30.70.1880">
    <property type="entry name" value="Protein of unknown function DUF881"/>
    <property type="match status" value="1"/>
</dbReference>
<dbReference type="KEGG" id="ido:I598_2492"/>
<dbReference type="PATRIC" id="fig|1300344.3.peg.2501"/>
<protein>
    <recommendedName>
        <fullName evidence="5">DUF881 domain-containing protein</fullName>
    </recommendedName>
</protein>
<organism evidence="3 4">
    <name type="scientific">Isoptericola dokdonensis DS-3</name>
    <dbReference type="NCBI Taxonomy" id="1300344"/>
    <lineage>
        <taxon>Bacteria</taxon>
        <taxon>Bacillati</taxon>
        <taxon>Actinomycetota</taxon>
        <taxon>Actinomycetes</taxon>
        <taxon>Micrococcales</taxon>
        <taxon>Promicromonosporaceae</taxon>
        <taxon>Isoptericola</taxon>
    </lineage>
</organism>
<dbReference type="AlphaFoldDB" id="A0A161I8H5"/>
<dbReference type="RefSeq" id="WP_068203219.1">
    <property type="nucleotide sequence ID" value="NZ_CP014209.1"/>
</dbReference>
<dbReference type="PANTHER" id="PTHR37313">
    <property type="entry name" value="UPF0749 PROTEIN RV1825"/>
    <property type="match status" value="1"/>
</dbReference>
<dbReference type="STRING" id="1300344.I598_2492"/>
<comment type="similarity">
    <text evidence="1">Belongs to the UPF0749 family.</text>
</comment>
<dbReference type="PANTHER" id="PTHR37313:SF4">
    <property type="entry name" value="CONSERVED MEMBRANE PROTEIN-RELATED"/>
    <property type="match status" value="1"/>
</dbReference>
<gene>
    <name evidence="3" type="ORF">I598_2492</name>
</gene>
<reference evidence="3 4" key="1">
    <citation type="submission" date="2016-01" db="EMBL/GenBank/DDBJ databases">
        <title>Complete genome sequence of a soil Actinobacterium, Isoptericola dokdonensis DS-3.</title>
        <authorList>
            <person name="Kwon S.-K."/>
            <person name="Kim J.F."/>
        </authorList>
    </citation>
    <scope>NUCLEOTIDE SEQUENCE [LARGE SCALE GENOMIC DNA]</scope>
    <source>
        <strain evidence="3 4">DS-3</strain>
    </source>
</reference>
<dbReference type="Pfam" id="PF05949">
    <property type="entry name" value="DUF881"/>
    <property type="match status" value="1"/>
</dbReference>
<evidence type="ECO:0008006" key="5">
    <source>
        <dbReference type="Google" id="ProtNLM"/>
    </source>
</evidence>
<keyword evidence="4" id="KW-1185">Reference proteome</keyword>
<evidence type="ECO:0000256" key="2">
    <source>
        <dbReference type="SAM" id="Coils"/>
    </source>
</evidence>